<reference evidence="7 8" key="1">
    <citation type="submission" date="2020-02" db="EMBL/GenBank/DDBJ databases">
        <title>Genome sequences of Thiorhodococcus mannitoliphagus and Thiorhodococcus minor, purple sulfur photosynthetic bacteria in the gammaproteobacterial family, Chromatiaceae.</title>
        <authorList>
            <person name="Aviles F.A."/>
            <person name="Meyer T.E."/>
            <person name="Kyndt J.A."/>
        </authorList>
    </citation>
    <scope>NUCLEOTIDE SEQUENCE [LARGE SCALE GENOMIC DNA]</scope>
    <source>
        <strain evidence="7 8">DSM 11518</strain>
    </source>
</reference>
<feature type="transmembrane region" description="Helical" evidence="5">
    <location>
        <begin position="147"/>
        <end position="172"/>
    </location>
</feature>
<feature type="transmembrane region" description="Helical" evidence="5">
    <location>
        <begin position="59"/>
        <end position="76"/>
    </location>
</feature>
<evidence type="ECO:0000256" key="1">
    <source>
        <dbReference type="ARBA" id="ARBA00004141"/>
    </source>
</evidence>
<keyword evidence="4 5" id="KW-0472">Membrane</keyword>
<proteinExistence type="predicted"/>
<keyword evidence="3 5" id="KW-1133">Transmembrane helix</keyword>
<evidence type="ECO:0000259" key="6">
    <source>
        <dbReference type="Pfam" id="PF04932"/>
    </source>
</evidence>
<feature type="transmembrane region" description="Helical" evidence="5">
    <location>
        <begin position="407"/>
        <end position="424"/>
    </location>
</feature>
<feature type="transmembrane region" description="Helical" evidence="5">
    <location>
        <begin position="192"/>
        <end position="211"/>
    </location>
</feature>
<protein>
    <submittedName>
        <fullName evidence="7">O-antigen ligase family protein</fullName>
    </submittedName>
</protein>
<evidence type="ECO:0000256" key="4">
    <source>
        <dbReference type="ARBA" id="ARBA00023136"/>
    </source>
</evidence>
<dbReference type="GO" id="GO:0016020">
    <property type="term" value="C:membrane"/>
    <property type="evidence" value="ECO:0007669"/>
    <property type="project" value="UniProtKB-SubCell"/>
</dbReference>
<comment type="caution">
    <text evidence="7">The sequence shown here is derived from an EMBL/GenBank/DDBJ whole genome shotgun (WGS) entry which is preliminary data.</text>
</comment>
<feature type="domain" description="O-antigen ligase-related" evidence="6">
    <location>
        <begin position="242"/>
        <end position="384"/>
    </location>
</feature>
<dbReference type="PANTHER" id="PTHR37422:SF23">
    <property type="entry name" value="TEICHURONIC ACID BIOSYNTHESIS PROTEIN TUAE"/>
    <property type="match status" value="1"/>
</dbReference>
<feature type="transmembrane region" description="Helical" evidence="5">
    <location>
        <begin position="231"/>
        <end position="252"/>
    </location>
</feature>
<sequence>MRGFPFWILVFVLVFSPLPFASVGAIWPQLYGVLLGFGLVAHVAQRWRANRGIPPLPKLPLAAGLLVFVVVLWGYAQSVPGLLPSLHHPFWSQAAALLELPDMQGYLSLDPQQSFQVATRYLVYLSFALLVLWYARCQRNAELLLKIFVAAQGAYAVYGLAIYFSSLETILWFDKTAYRGVLTSTFVNRNSYATYAGLGVLTALALTLRFLRRTLSRDTSHRTKLRELIEVLTTTGWLLPVILVACFVAILLTESRMGLIACMIASAVLVGGWVSRLPAGQARTFGSLLLVVLLSFLAFNLLLSGGMTADRLARFFEQGDGRFDVYPLVWQAISERPWTGYGLGAFESAFRAFRDASVGAFFTRAHSDYLELIMDVGWPAALAMFSAFILLLAAAWRASRMRGELELALLSVAATVQIGVHSVVDFSMQMPAVVLAYLAVALAGLGYPKGASASRSAPAMSLASNGGLLKQLADSPGRTMQLQRS</sequence>
<evidence type="ECO:0000313" key="8">
    <source>
        <dbReference type="Proteomes" id="UP000483379"/>
    </source>
</evidence>
<dbReference type="Proteomes" id="UP000483379">
    <property type="component" value="Unassembled WGS sequence"/>
</dbReference>
<feature type="transmembrane region" description="Helical" evidence="5">
    <location>
        <begin position="30"/>
        <end position="47"/>
    </location>
</feature>
<comment type="subcellular location">
    <subcellularLocation>
        <location evidence="1">Membrane</location>
        <topology evidence="1">Multi-pass membrane protein</topology>
    </subcellularLocation>
</comment>
<name>A0A6M0K6E1_9GAMM</name>
<dbReference type="InterPro" id="IPR007016">
    <property type="entry name" value="O-antigen_ligase-rel_domated"/>
</dbReference>
<dbReference type="GO" id="GO:0016874">
    <property type="term" value="F:ligase activity"/>
    <property type="evidence" value="ECO:0007669"/>
    <property type="project" value="UniProtKB-KW"/>
</dbReference>
<dbReference type="EMBL" id="JAAIJQ010000076">
    <property type="protein sequence ID" value="NEV64167.1"/>
    <property type="molecule type" value="Genomic_DNA"/>
</dbReference>
<keyword evidence="8" id="KW-1185">Reference proteome</keyword>
<evidence type="ECO:0000313" key="7">
    <source>
        <dbReference type="EMBL" id="NEV64167.1"/>
    </source>
</evidence>
<gene>
    <name evidence="7" type="ORF">G3446_20145</name>
</gene>
<feature type="transmembrane region" description="Helical" evidence="5">
    <location>
        <begin position="376"/>
        <end position="395"/>
    </location>
</feature>
<feature type="transmembrane region" description="Helical" evidence="5">
    <location>
        <begin position="430"/>
        <end position="447"/>
    </location>
</feature>
<evidence type="ECO:0000256" key="2">
    <source>
        <dbReference type="ARBA" id="ARBA00022692"/>
    </source>
</evidence>
<dbReference type="PANTHER" id="PTHR37422">
    <property type="entry name" value="TEICHURONIC ACID BIOSYNTHESIS PROTEIN TUAE"/>
    <property type="match status" value="1"/>
</dbReference>
<dbReference type="InterPro" id="IPR051533">
    <property type="entry name" value="WaaL-like"/>
</dbReference>
<feature type="transmembrane region" description="Helical" evidence="5">
    <location>
        <begin position="258"/>
        <end position="275"/>
    </location>
</feature>
<accession>A0A6M0K6E1</accession>
<evidence type="ECO:0000256" key="3">
    <source>
        <dbReference type="ARBA" id="ARBA00022989"/>
    </source>
</evidence>
<feature type="transmembrane region" description="Helical" evidence="5">
    <location>
        <begin position="287"/>
        <end position="307"/>
    </location>
</feature>
<feature type="transmembrane region" description="Helical" evidence="5">
    <location>
        <begin position="117"/>
        <end position="135"/>
    </location>
</feature>
<organism evidence="7 8">
    <name type="scientific">Thiorhodococcus minor</name>
    <dbReference type="NCBI Taxonomy" id="57489"/>
    <lineage>
        <taxon>Bacteria</taxon>
        <taxon>Pseudomonadati</taxon>
        <taxon>Pseudomonadota</taxon>
        <taxon>Gammaproteobacteria</taxon>
        <taxon>Chromatiales</taxon>
        <taxon>Chromatiaceae</taxon>
        <taxon>Thiorhodococcus</taxon>
    </lineage>
</organism>
<dbReference type="Pfam" id="PF04932">
    <property type="entry name" value="Wzy_C"/>
    <property type="match status" value="1"/>
</dbReference>
<evidence type="ECO:0000256" key="5">
    <source>
        <dbReference type="SAM" id="Phobius"/>
    </source>
</evidence>
<keyword evidence="7" id="KW-0436">Ligase</keyword>
<keyword evidence="2 5" id="KW-0812">Transmembrane</keyword>
<dbReference type="AlphaFoldDB" id="A0A6M0K6E1"/>
<dbReference type="RefSeq" id="WP_164454701.1">
    <property type="nucleotide sequence ID" value="NZ_JAAIJQ010000076.1"/>
</dbReference>